<dbReference type="OrthoDB" id="3498849at2"/>
<dbReference type="AlphaFoldDB" id="A0A1H1GRR2"/>
<name>A0A1H1GRR2_9ACTN</name>
<dbReference type="InterPro" id="IPR046701">
    <property type="entry name" value="DUF6571"/>
</dbReference>
<sequence length="629" mass="68348">MDAFERGLSRAEDTIGRNETRIRHTLQRLDLDTTGLAAYREIRGWIADNRPDLRRRSEAIRTQVDHWGPAAALPGGLSAFDENLYGKSNDPHVYAAAAKLAEAAKDGEVDAKTLIELEKRADDAAFATALANALGATAFRQVLAQAGANEKDKKARRLQAALGKTLAKASARLSAEWRNELTQFPRGVGEAYGVARALRHGTFSSEFLADVSRKIVAWERGRISQPLNYAPVLAALEALAKNPAAAQDFFVGDKSLMKYLLTERHLPDEGKTLGKVLEAATLTFRDREGTPENPSRGFISALLASELVHLEAQRIQEDRPPESLVASDFIGRIIAGYIVDINVTAQQGRDTGVPAVRTTDIPNIPGVEPWGAKFLLKDIRAVMREVFSNSEALTPVLAAQTAFAKTLLDFGASQRASGNDRDLLSINAQWAGSGFGLIADAAGLAKIDSGKEVDEAAERNMKILVATVNTGLAIPQSAGVAITAGVVGAWSGLIEDSVKKDAESNARIEANSVVDQTETLLHDLAAQAMLKHGLFGSADHPAKTHPWATLEGLKKGGNPLDNPNNFLKDEWTIMTIDEMINGSVADNIERNRRVDAYDRWLNSQFPGKLWSEIKGELDGAFRRRFSEYK</sequence>
<dbReference type="RefSeq" id="WP_131815578.1">
    <property type="nucleotide sequence ID" value="NZ_FNKK01000002.1"/>
</dbReference>
<dbReference type="Proteomes" id="UP000217103">
    <property type="component" value="Unassembled WGS sequence"/>
</dbReference>
<accession>A0A1H1GRR2</accession>
<protein>
    <recommendedName>
        <fullName evidence="1">DUF6571 domain-containing protein</fullName>
    </recommendedName>
</protein>
<evidence type="ECO:0000313" key="2">
    <source>
        <dbReference type="EMBL" id="SDR15841.1"/>
    </source>
</evidence>
<feature type="domain" description="DUF6571" evidence="1">
    <location>
        <begin position="330"/>
        <end position="543"/>
    </location>
</feature>
<keyword evidence="3" id="KW-1185">Reference proteome</keyword>
<evidence type="ECO:0000313" key="3">
    <source>
        <dbReference type="Proteomes" id="UP000217103"/>
    </source>
</evidence>
<dbReference type="EMBL" id="FNKK01000002">
    <property type="protein sequence ID" value="SDR15841.1"/>
    <property type="molecule type" value="Genomic_DNA"/>
</dbReference>
<evidence type="ECO:0000259" key="1">
    <source>
        <dbReference type="Pfam" id="PF20211"/>
    </source>
</evidence>
<organism evidence="2 3">
    <name type="scientific">Thermostaphylospora chromogena</name>
    <dbReference type="NCBI Taxonomy" id="35622"/>
    <lineage>
        <taxon>Bacteria</taxon>
        <taxon>Bacillati</taxon>
        <taxon>Actinomycetota</taxon>
        <taxon>Actinomycetes</taxon>
        <taxon>Streptosporangiales</taxon>
        <taxon>Thermomonosporaceae</taxon>
        <taxon>Thermostaphylospora</taxon>
    </lineage>
</organism>
<reference evidence="2 3" key="1">
    <citation type="submission" date="2016-10" db="EMBL/GenBank/DDBJ databases">
        <authorList>
            <person name="de Groot N.N."/>
        </authorList>
    </citation>
    <scope>NUCLEOTIDE SEQUENCE [LARGE SCALE GENOMIC DNA]</scope>
    <source>
        <strain evidence="2 3">DSM 43794</strain>
    </source>
</reference>
<dbReference type="Pfam" id="PF20211">
    <property type="entry name" value="DUF6571"/>
    <property type="match status" value="1"/>
</dbReference>
<gene>
    <name evidence="2" type="ORF">SAMN04489764_3773</name>
</gene>
<proteinExistence type="predicted"/>